<protein>
    <submittedName>
        <fullName evidence="9">Neuronal pentraxin-1-like</fullName>
    </submittedName>
</protein>
<gene>
    <name evidence="9" type="primary">LOC116287976</name>
</gene>
<dbReference type="PANTHER" id="PTHR19277">
    <property type="entry name" value="PENTRAXIN"/>
    <property type="match status" value="1"/>
</dbReference>
<evidence type="ECO:0000256" key="6">
    <source>
        <dbReference type="PROSITE-ProRule" id="PRU01172"/>
    </source>
</evidence>
<keyword evidence="2" id="KW-0479">Metal-binding</keyword>
<reference evidence="9" key="1">
    <citation type="submission" date="2025-08" db="UniProtKB">
        <authorList>
            <consortium name="RefSeq"/>
        </authorList>
    </citation>
    <scope>IDENTIFICATION</scope>
    <source>
        <tissue evidence="9">Tentacle</tissue>
    </source>
</reference>
<keyword evidence="5" id="KW-0325">Glycoprotein</keyword>
<evidence type="ECO:0000256" key="3">
    <source>
        <dbReference type="ARBA" id="ARBA00022837"/>
    </source>
</evidence>
<evidence type="ECO:0000256" key="1">
    <source>
        <dbReference type="ARBA" id="ARBA00001913"/>
    </source>
</evidence>
<comment type="cofactor">
    <cofactor evidence="1">
        <name>Ca(2+)</name>
        <dbReference type="ChEBI" id="CHEBI:29108"/>
    </cofactor>
</comment>
<evidence type="ECO:0000256" key="4">
    <source>
        <dbReference type="ARBA" id="ARBA00023157"/>
    </source>
</evidence>
<keyword evidence="3" id="KW-0106">Calcium</keyword>
<dbReference type="OrthoDB" id="5949213at2759"/>
<evidence type="ECO:0000256" key="5">
    <source>
        <dbReference type="ARBA" id="ARBA00023180"/>
    </source>
</evidence>
<dbReference type="InterPro" id="IPR013320">
    <property type="entry name" value="ConA-like_dom_sf"/>
</dbReference>
<dbReference type="PROSITE" id="PS51828">
    <property type="entry name" value="PTX_2"/>
    <property type="match status" value="1"/>
</dbReference>
<dbReference type="RefSeq" id="XP_031550551.1">
    <property type="nucleotide sequence ID" value="XM_031694691.1"/>
</dbReference>
<dbReference type="SUPFAM" id="SSF49899">
    <property type="entry name" value="Concanavalin A-like lectins/glucanases"/>
    <property type="match status" value="1"/>
</dbReference>
<evidence type="ECO:0000256" key="2">
    <source>
        <dbReference type="ARBA" id="ARBA00022723"/>
    </source>
</evidence>
<dbReference type="InterPro" id="IPR051360">
    <property type="entry name" value="Neuronal_Pentraxin_Related"/>
</dbReference>
<keyword evidence="4" id="KW-1015">Disulfide bond</keyword>
<keyword evidence="8" id="KW-1185">Reference proteome</keyword>
<dbReference type="Proteomes" id="UP000515163">
    <property type="component" value="Unplaced"/>
</dbReference>
<dbReference type="GO" id="GO:0046872">
    <property type="term" value="F:metal ion binding"/>
    <property type="evidence" value="ECO:0007669"/>
    <property type="project" value="UniProtKB-KW"/>
</dbReference>
<name>A0A6P8H521_ACTTE</name>
<dbReference type="PANTHER" id="PTHR19277:SF125">
    <property type="entry name" value="B6"/>
    <property type="match status" value="1"/>
</dbReference>
<accession>A0A6P8H521</accession>
<evidence type="ECO:0000313" key="8">
    <source>
        <dbReference type="Proteomes" id="UP000515163"/>
    </source>
</evidence>
<comment type="caution">
    <text evidence="6">Lacks conserved residue(s) required for the propagation of feature annotation.</text>
</comment>
<dbReference type="InParanoid" id="A0A6P8H521"/>
<evidence type="ECO:0000259" key="7">
    <source>
        <dbReference type="PROSITE" id="PS51828"/>
    </source>
</evidence>
<dbReference type="KEGG" id="aten:116287976"/>
<dbReference type="Gene3D" id="2.60.120.200">
    <property type="match status" value="1"/>
</dbReference>
<dbReference type="InterPro" id="IPR001759">
    <property type="entry name" value="PTX_dom"/>
</dbReference>
<feature type="domain" description="Pentraxin (PTX)" evidence="7">
    <location>
        <begin position="1"/>
        <end position="221"/>
    </location>
</feature>
<dbReference type="SMART" id="SM00159">
    <property type="entry name" value="PTX"/>
    <property type="match status" value="1"/>
</dbReference>
<sequence>MALYENPFVNLTAFTLSMWVQTDTTNNVHTPFSYATVTVSDELYITVQPDKMEFWLHKRKGPSPITCMSTIKMDQQKWFYYLYHFLHSDGISSFIYFNEIPFVLDDQFHHICVTWTNVDGKFSFYLDGISKSQGTRRSGHVIQKGTVVLGQMQSSYKGGFERVQSHQGKLTSVNMWDKVLTPNEVTTIANKCSTAQGNVIKWSDFQNKISGNAKMIYSRFCDGKLP</sequence>
<dbReference type="AlphaFoldDB" id="A0A6P8H521"/>
<dbReference type="GeneID" id="116287976"/>
<evidence type="ECO:0000313" key="9">
    <source>
        <dbReference type="RefSeq" id="XP_031550551.1"/>
    </source>
</evidence>
<organism evidence="8 9">
    <name type="scientific">Actinia tenebrosa</name>
    <name type="common">Australian red waratah sea anemone</name>
    <dbReference type="NCBI Taxonomy" id="6105"/>
    <lineage>
        <taxon>Eukaryota</taxon>
        <taxon>Metazoa</taxon>
        <taxon>Cnidaria</taxon>
        <taxon>Anthozoa</taxon>
        <taxon>Hexacorallia</taxon>
        <taxon>Actiniaria</taxon>
        <taxon>Actiniidae</taxon>
        <taxon>Actinia</taxon>
    </lineage>
</organism>
<proteinExistence type="predicted"/>
<dbReference type="Pfam" id="PF00354">
    <property type="entry name" value="Pentaxin"/>
    <property type="match status" value="1"/>
</dbReference>